<dbReference type="PROSITE" id="PS00061">
    <property type="entry name" value="ADH_SHORT"/>
    <property type="match status" value="1"/>
</dbReference>
<dbReference type="InterPro" id="IPR020904">
    <property type="entry name" value="Sc_DH/Rdtase_CS"/>
</dbReference>
<dbReference type="CDD" id="cd05374">
    <property type="entry name" value="17beta-HSD-like_SDR_c"/>
    <property type="match status" value="1"/>
</dbReference>
<dbReference type="Gene3D" id="3.40.50.720">
    <property type="entry name" value="NAD(P)-binding Rossmann-like Domain"/>
    <property type="match status" value="1"/>
</dbReference>
<protein>
    <submittedName>
        <fullName evidence="4">Uncharacterized protein</fullName>
    </submittedName>
</protein>
<dbReference type="PRINTS" id="PR00081">
    <property type="entry name" value="GDHRDH"/>
</dbReference>
<comment type="similarity">
    <text evidence="1 3">Belongs to the short-chain dehydrogenases/reductases (SDR) family.</text>
</comment>
<dbReference type="InterPro" id="IPR051911">
    <property type="entry name" value="SDR_oxidoreductase"/>
</dbReference>
<dbReference type="Pfam" id="PF00106">
    <property type="entry name" value="adh_short"/>
    <property type="match status" value="1"/>
</dbReference>
<organism evidence="4">
    <name type="scientific">Mucochytrium quahogii</name>
    <dbReference type="NCBI Taxonomy" id="96639"/>
    <lineage>
        <taxon>Eukaryota</taxon>
        <taxon>Sar</taxon>
        <taxon>Stramenopiles</taxon>
        <taxon>Bigyra</taxon>
        <taxon>Labyrinthulomycetes</taxon>
        <taxon>Thraustochytrida</taxon>
        <taxon>Thraustochytriidae</taxon>
        <taxon>Mucochytrium</taxon>
    </lineage>
</organism>
<name>A0A7S2S879_9STRA</name>
<dbReference type="PRINTS" id="PR00080">
    <property type="entry name" value="SDRFAMILY"/>
</dbReference>
<evidence type="ECO:0000256" key="2">
    <source>
        <dbReference type="ARBA" id="ARBA00023002"/>
    </source>
</evidence>
<sequence length="285" mass="30559">MAANIQPVAVITGCSSGVGLQLAVLMAKTHRVYATMRNLDKREALEKAAADAAVTANLFVEKLDVCCDESVKTAFDKIIEKEKRIDVLVNNAGYTAFGNVEMVGMKEIEDQFNTNVYGVMRCQKAVLPTMRSQKSGKLIVTGSIGGIFGQPFSDIYCATKYAVEGLVCSQAAALKTMGIYSSIVEPGAILTEFKTNAKRPDTSVMPAEYGPILESTLAYYGESAKSAQTGAEVAQVIIDEIVSVEEPPVRIQTSEKVKELAAGLLKDTTGAITSKIVETHFLPSK</sequence>
<accession>A0A7S2S879</accession>
<dbReference type="GO" id="GO:0016491">
    <property type="term" value="F:oxidoreductase activity"/>
    <property type="evidence" value="ECO:0007669"/>
    <property type="project" value="UniProtKB-KW"/>
</dbReference>
<evidence type="ECO:0000256" key="1">
    <source>
        <dbReference type="ARBA" id="ARBA00006484"/>
    </source>
</evidence>
<proteinExistence type="inferred from homology"/>
<evidence type="ECO:0000256" key="3">
    <source>
        <dbReference type="RuleBase" id="RU000363"/>
    </source>
</evidence>
<keyword evidence="2" id="KW-0560">Oxidoreductase</keyword>
<gene>
    <name evidence="4" type="ORF">QSP1433_LOCUS11308</name>
</gene>
<reference evidence="4" key="1">
    <citation type="submission" date="2021-01" db="EMBL/GenBank/DDBJ databases">
        <authorList>
            <person name="Corre E."/>
            <person name="Pelletier E."/>
            <person name="Niang G."/>
            <person name="Scheremetjew M."/>
            <person name="Finn R."/>
            <person name="Kale V."/>
            <person name="Holt S."/>
            <person name="Cochrane G."/>
            <person name="Meng A."/>
            <person name="Brown T."/>
            <person name="Cohen L."/>
        </authorList>
    </citation>
    <scope>NUCLEOTIDE SEQUENCE</scope>
    <source>
        <strain evidence="4">NY070348D</strain>
    </source>
</reference>
<dbReference type="PANTHER" id="PTHR43976:SF16">
    <property type="entry name" value="SHORT-CHAIN DEHYDROGENASE_REDUCTASE FAMILY PROTEIN"/>
    <property type="match status" value="1"/>
</dbReference>
<dbReference type="AlphaFoldDB" id="A0A7S2S879"/>
<dbReference type="PANTHER" id="PTHR43976">
    <property type="entry name" value="SHORT CHAIN DEHYDROGENASE"/>
    <property type="match status" value="1"/>
</dbReference>
<dbReference type="InterPro" id="IPR002347">
    <property type="entry name" value="SDR_fam"/>
</dbReference>
<dbReference type="EMBL" id="HBHK01017808">
    <property type="protein sequence ID" value="CAD9692340.1"/>
    <property type="molecule type" value="Transcribed_RNA"/>
</dbReference>
<evidence type="ECO:0000313" key="4">
    <source>
        <dbReference type="EMBL" id="CAD9692340.1"/>
    </source>
</evidence>
<dbReference type="SUPFAM" id="SSF51735">
    <property type="entry name" value="NAD(P)-binding Rossmann-fold domains"/>
    <property type="match status" value="1"/>
</dbReference>
<dbReference type="InterPro" id="IPR036291">
    <property type="entry name" value="NAD(P)-bd_dom_sf"/>
</dbReference>